<dbReference type="CDD" id="cd11405">
    <property type="entry name" value="bHLHzip_MLXIP_like"/>
    <property type="match status" value="1"/>
</dbReference>
<dbReference type="Proteomes" id="UP000283509">
    <property type="component" value="Unassembled WGS sequence"/>
</dbReference>
<dbReference type="SUPFAM" id="SSF47459">
    <property type="entry name" value="HLH, helix-loop-helix DNA-binding domain"/>
    <property type="match status" value="1"/>
</dbReference>
<dbReference type="PANTHER" id="PTHR15741">
    <property type="entry name" value="BASIC HELIX-LOOP-HELIX ZIP TRANSCRIPTION FACTOR"/>
    <property type="match status" value="1"/>
</dbReference>
<feature type="region of interest" description="Disordered" evidence="7">
    <location>
        <begin position="155"/>
        <end position="349"/>
    </location>
</feature>
<feature type="compositionally biased region" description="Low complexity" evidence="7">
    <location>
        <begin position="363"/>
        <end position="375"/>
    </location>
</feature>
<dbReference type="InterPro" id="IPR011598">
    <property type="entry name" value="bHLH_dom"/>
</dbReference>
<protein>
    <submittedName>
        <fullName evidence="9">Putative MLX-interacting protein isoform X3</fullName>
    </submittedName>
</protein>
<feature type="compositionally biased region" description="Low complexity" evidence="7">
    <location>
        <begin position="216"/>
        <end position="244"/>
    </location>
</feature>
<comment type="subcellular location">
    <subcellularLocation>
        <location evidence="1">Nucleus</location>
    </subcellularLocation>
</comment>
<evidence type="ECO:0000256" key="1">
    <source>
        <dbReference type="ARBA" id="ARBA00004123"/>
    </source>
</evidence>
<feature type="compositionally biased region" description="Low complexity" evidence="7">
    <location>
        <begin position="158"/>
        <end position="172"/>
    </location>
</feature>
<evidence type="ECO:0000256" key="4">
    <source>
        <dbReference type="ARBA" id="ARBA00023163"/>
    </source>
</evidence>
<keyword evidence="2" id="KW-0805">Transcription regulation</keyword>
<feature type="compositionally biased region" description="Low complexity" evidence="7">
    <location>
        <begin position="268"/>
        <end position="322"/>
    </location>
</feature>
<dbReference type="AlphaFoldDB" id="A0A3R7M6B6"/>
<dbReference type="EMBL" id="QCYY01001927">
    <property type="protein sequence ID" value="ROT74164.1"/>
    <property type="molecule type" value="Genomic_DNA"/>
</dbReference>
<evidence type="ECO:0000256" key="7">
    <source>
        <dbReference type="SAM" id="MobiDB-lite"/>
    </source>
</evidence>
<dbReference type="GO" id="GO:0000978">
    <property type="term" value="F:RNA polymerase II cis-regulatory region sequence-specific DNA binding"/>
    <property type="evidence" value="ECO:0007669"/>
    <property type="project" value="TreeGrafter"/>
</dbReference>
<dbReference type="Gene3D" id="4.10.280.10">
    <property type="entry name" value="Helix-loop-helix DNA-binding domain"/>
    <property type="match status" value="1"/>
</dbReference>
<feature type="domain" description="BHLH" evidence="8">
    <location>
        <begin position="610"/>
        <end position="664"/>
    </location>
</feature>
<organism evidence="9 10">
    <name type="scientific">Penaeus vannamei</name>
    <name type="common">Whiteleg shrimp</name>
    <name type="synonym">Litopenaeus vannamei</name>
    <dbReference type="NCBI Taxonomy" id="6689"/>
    <lineage>
        <taxon>Eukaryota</taxon>
        <taxon>Metazoa</taxon>
        <taxon>Ecdysozoa</taxon>
        <taxon>Arthropoda</taxon>
        <taxon>Crustacea</taxon>
        <taxon>Multicrustacea</taxon>
        <taxon>Malacostraca</taxon>
        <taxon>Eumalacostraca</taxon>
        <taxon>Eucarida</taxon>
        <taxon>Decapoda</taxon>
        <taxon>Dendrobranchiata</taxon>
        <taxon>Penaeoidea</taxon>
        <taxon>Penaeidae</taxon>
        <taxon>Penaeus</taxon>
    </lineage>
</organism>
<evidence type="ECO:0000256" key="5">
    <source>
        <dbReference type="ARBA" id="ARBA00023242"/>
    </source>
</evidence>
<evidence type="ECO:0000313" key="10">
    <source>
        <dbReference type="Proteomes" id="UP000283509"/>
    </source>
</evidence>
<dbReference type="SMART" id="SM00353">
    <property type="entry name" value="HLH"/>
    <property type="match status" value="1"/>
</dbReference>
<keyword evidence="10" id="KW-1185">Reference proteome</keyword>
<evidence type="ECO:0000256" key="3">
    <source>
        <dbReference type="ARBA" id="ARBA00023125"/>
    </source>
</evidence>
<keyword evidence="4" id="KW-0804">Transcription</keyword>
<dbReference type="OrthoDB" id="6022628at2759"/>
<evidence type="ECO:0000256" key="2">
    <source>
        <dbReference type="ARBA" id="ARBA00023015"/>
    </source>
</evidence>
<reference evidence="9 10" key="2">
    <citation type="submission" date="2019-01" db="EMBL/GenBank/DDBJ databases">
        <title>The decoding of complex shrimp genome reveals the adaptation for benthos swimmer, frequently molting mechanism and breeding impact on genome.</title>
        <authorList>
            <person name="Sun Y."/>
            <person name="Gao Y."/>
            <person name="Yu Y."/>
        </authorList>
    </citation>
    <scope>NUCLEOTIDE SEQUENCE [LARGE SCALE GENOMIC DNA]</scope>
    <source>
        <tissue evidence="9">Muscle</tissue>
    </source>
</reference>
<proteinExistence type="predicted"/>
<feature type="compositionally biased region" description="Pro residues" evidence="7">
    <location>
        <begin position="178"/>
        <end position="194"/>
    </location>
</feature>
<keyword evidence="3" id="KW-0238">DNA-binding</keyword>
<name>A0A3R7M6B6_PENVA</name>
<dbReference type="InterPro" id="IPR052207">
    <property type="entry name" value="Max-like/E-box_TFs"/>
</dbReference>
<dbReference type="STRING" id="6689.A0A3R7M6B6"/>
<dbReference type="PROSITE" id="PS50888">
    <property type="entry name" value="BHLH"/>
    <property type="match status" value="1"/>
</dbReference>
<keyword evidence="5" id="KW-0539">Nucleus</keyword>
<sequence>MTKQNDQAIVLEGKYWKRQLDAVTAEYKKWRIYYKNKISGKNILDSDASIFDLDGMDFSRGSGMQVSLDDGDLSEFMDFTSVLFSSLISPSQAFAFPNPREIARGTGNSDFIQPGLIQLQPNLDDFMDIVEPLQEMLAGRGLATVPEEDFLPEVGETPELPAASSPPVSLPLHYNTRPHPPSWSPRPPHPPPHSPSHKAIAPLPQQHPSSVFSAGQIPLQQQQQHQQTSIKSPQQQHQQKEPQLVPIPTQSPPTSYQASLGIAPVPAQTQHLQPQQQSPNSSLQLQQPPTPPQQQLQQLQQPLTPPQQQLQQPLSPQLQSQQCPRSFIRSHSQHDLSTPPQPISLGDSSFVVPSAVPRRRSHSSGGSNSSSGLVGSPSLAPHQVISSVPVTSLPHLLPALNSMTATSLSHVAPTAPPTASVQASGTSLVTAPVIAPSSSPAGSALLAQLLTSGSYSVSCNSQPINTNQLATISSTNQLNNLGNNKSCNNVKVSLVIPGVITGNSSNSSCSSSSSSSSSLCSINSVTNIKPSVSTPLLMPPITLSAVTPSTLKTQSFSQLSPWSPCSPQGIIKQSPPHPEPSSPLMMNVPSPPTKAFRPKSDVERVQYKEHRRVCHINAEQKRRSNLKNNFDIMHQLIPSISQNHNAKISKAAMLQKGAEYIQQLKAERQQLSDQAEKFRAQIESLSLEISNAQSLLPATGAPMTHARHSKLKEMFNNYVRERTLANWKFWIFSLITEPLLESYNNSVSINSLDDLCRSSLAWLDQQCSLNVLRPLVSNSMRKLSTTTNVLAEPENLPEEIYRRVTKQEGERYPTSR</sequence>
<keyword evidence="6" id="KW-0175">Coiled coil</keyword>
<evidence type="ECO:0000256" key="6">
    <source>
        <dbReference type="SAM" id="Coils"/>
    </source>
</evidence>
<dbReference type="GO" id="GO:0046983">
    <property type="term" value="F:protein dimerization activity"/>
    <property type="evidence" value="ECO:0007669"/>
    <property type="project" value="InterPro"/>
</dbReference>
<feature type="region of interest" description="Disordered" evidence="7">
    <location>
        <begin position="356"/>
        <end position="375"/>
    </location>
</feature>
<evidence type="ECO:0000313" key="9">
    <source>
        <dbReference type="EMBL" id="ROT74164.1"/>
    </source>
</evidence>
<dbReference type="GO" id="GO:0000981">
    <property type="term" value="F:DNA-binding transcription factor activity, RNA polymerase II-specific"/>
    <property type="evidence" value="ECO:0007669"/>
    <property type="project" value="TreeGrafter"/>
</dbReference>
<dbReference type="InterPro" id="IPR036638">
    <property type="entry name" value="HLH_DNA-bd_sf"/>
</dbReference>
<reference evidence="9 10" key="1">
    <citation type="submission" date="2018-04" db="EMBL/GenBank/DDBJ databases">
        <authorList>
            <person name="Zhang X."/>
            <person name="Yuan J."/>
            <person name="Li F."/>
            <person name="Xiang J."/>
        </authorList>
    </citation>
    <scope>NUCLEOTIDE SEQUENCE [LARGE SCALE GENOMIC DNA]</scope>
    <source>
        <tissue evidence="9">Muscle</tissue>
    </source>
</reference>
<evidence type="ECO:0000259" key="8">
    <source>
        <dbReference type="PROSITE" id="PS50888"/>
    </source>
</evidence>
<accession>A0A3R7M6B6</accession>
<dbReference type="PANTHER" id="PTHR15741:SF37">
    <property type="entry name" value="LD38259P"/>
    <property type="match status" value="1"/>
</dbReference>
<feature type="coiled-coil region" evidence="6">
    <location>
        <begin position="654"/>
        <end position="695"/>
    </location>
</feature>
<gene>
    <name evidence="9" type="ORF">C7M84_007338</name>
</gene>
<dbReference type="GO" id="GO:0005634">
    <property type="term" value="C:nucleus"/>
    <property type="evidence" value="ECO:0007669"/>
    <property type="project" value="UniProtKB-SubCell"/>
</dbReference>
<comment type="caution">
    <text evidence="9">The sequence shown here is derived from an EMBL/GenBank/DDBJ whole genome shotgun (WGS) entry which is preliminary data.</text>
</comment>
<dbReference type="Pfam" id="PF00010">
    <property type="entry name" value="HLH"/>
    <property type="match status" value="1"/>
</dbReference>